<dbReference type="Pfam" id="PF17406">
    <property type="entry name" value="Nrap_D5"/>
    <property type="match status" value="1"/>
</dbReference>
<evidence type="ECO:0000259" key="12">
    <source>
        <dbReference type="Pfam" id="PF17407"/>
    </source>
</evidence>
<dbReference type="Gramene" id="ORUFI12G04630.2">
    <property type="protein sequence ID" value="ORUFI12G04630.2"/>
    <property type="gene ID" value="ORUFI12G04630"/>
</dbReference>
<feature type="domain" description="Nrap protein" evidence="7">
    <location>
        <begin position="102"/>
        <end position="233"/>
    </location>
</feature>
<evidence type="ECO:0000256" key="6">
    <source>
        <dbReference type="SAM" id="MobiDB-lite"/>
    </source>
</evidence>
<dbReference type="Pfam" id="PF17407">
    <property type="entry name" value="Nrap_D6"/>
    <property type="match status" value="1"/>
</dbReference>
<dbReference type="HOGENOM" id="CLU_003502_0_0_1"/>
<dbReference type="Proteomes" id="UP000008022">
    <property type="component" value="Unassembled WGS sequence"/>
</dbReference>
<feature type="domain" description="Nrap protein" evidence="10">
    <location>
        <begin position="518"/>
        <end position="567"/>
    </location>
</feature>
<keyword evidence="4 5" id="KW-0539">Nucleus</keyword>
<evidence type="ECO:0000313" key="14">
    <source>
        <dbReference type="Proteomes" id="UP000008022"/>
    </source>
</evidence>
<dbReference type="InterPro" id="IPR035368">
    <property type="entry name" value="Nrap_D3"/>
</dbReference>
<keyword evidence="3 5" id="KW-0694">RNA-binding</keyword>
<reference evidence="14" key="1">
    <citation type="submission" date="2013-06" db="EMBL/GenBank/DDBJ databases">
        <authorList>
            <person name="Zhao Q."/>
        </authorList>
    </citation>
    <scope>NUCLEOTIDE SEQUENCE</scope>
    <source>
        <strain evidence="14">cv. W1943</strain>
    </source>
</reference>
<evidence type="ECO:0000259" key="7">
    <source>
        <dbReference type="Pfam" id="PF03813"/>
    </source>
</evidence>
<reference evidence="13" key="2">
    <citation type="submission" date="2015-06" db="UniProtKB">
        <authorList>
            <consortium name="EnsemblPlants"/>
        </authorList>
    </citation>
    <scope>IDENTIFICATION</scope>
</reference>
<protein>
    <recommendedName>
        <fullName evidence="15">Nucleolar protein 6</fullName>
    </recommendedName>
</protein>
<dbReference type="Pfam" id="PF17404">
    <property type="entry name" value="Nrap_D3"/>
    <property type="match status" value="1"/>
</dbReference>
<evidence type="ECO:0000256" key="5">
    <source>
        <dbReference type="RuleBase" id="RU364032"/>
    </source>
</evidence>
<evidence type="ECO:0000259" key="8">
    <source>
        <dbReference type="Pfam" id="PF17403"/>
    </source>
</evidence>
<dbReference type="Pfam" id="PF17405">
    <property type="entry name" value="Nrap_D4"/>
    <property type="match status" value="1"/>
</dbReference>
<dbReference type="Pfam" id="PF17403">
    <property type="entry name" value="Nrap_D2"/>
    <property type="match status" value="1"/>
</dbReference>
<dbReference type="InterPro" id="IPR035082">
    <property type="entry name" value="Nrap_D1"/>
</dbReference>
<evidence type="ECO:0000256" key="1">
    <source>
        <dbReference type="ARBA" id="ARBA00004604"/>
    </source>
</evidence>
<proteinExistence type="inferred from homology"/>
<dbReference type="InterPro" id="IPR035369">
    <property type="entry name" value="Nrap_D4"/>
</dbReference>
<evidence type="ECO:0008006" key="15">
    <source>
        <dbReference type="Google" id="ProtNLM"/>
    </source>
</evidence>
<evidence type="ECO:0000256" key="2">
    <source>
        <dbReference type="ARBA" id="ARBA00006674"/>
    </source>
</evidence>
<name>A0A0E0RE89_ORYRU</name>
<organism evidence="13 14">
    <name type="scientific">Oryza rufipogon</name>
    <name type="common">Brownbeard rice</name>
    <name type="synonym">Asian wild rice</name>
    <dbReference type="NCBI Taxonomy" id="4529"/>
    <lineage>
        <taxon>Eukaryota</taxon>
        <taxon>Viridiplantae</taxon>
        <taxon>Streptophyta</taxon>
        <taxon>Embryophyta</taxon>
        <taxon>Tracheophyta</taxon>
        <taxon>Spermatophyta</taxon>
        <taxon>Magnoliopsida</taxon>
        <taxon>Liliopsida</taxon>
        <taxon>Poales</taxon>
        <taxon>Poaceae</taxon>
        <taxon>BOP clade</taxon>
        <taxon>Oryzoideae</taxon>
        <taxon>Oryzeae</taxon>
        <taxon>Oryzinae</taxon>
        <taxon>Oryza</taxon>
    </lineage>
</organism>
<dbReference type="InterPro" id="IPR035367">
    <property type="entry name" value="Nrap_D2"/>
</dbReference>
<comment type="similarity">
    <text evidence="2 5">Belongs to the NRAP family.</text>
</comment>
<dbReference type="InterPro" id="IPR005554">
    <property type="entry name" value="NOL6/Upt22"/>
</dbReference>
<feature type="domain" description="Nrap protein" evidence="9">
    <location>
        <begin position="340"/>
        <end position="494"/>
    </location>
</feature>
<dbReference type="PANTHER" id="PTHR17972:SF0">
    <property type="entry name" value="NUCLEOLAR PROTEIN 6"/>
    <property type="match status" value="1"/>
</dbReference>
<dbReference type="AlphaFoldDB" id="A0A0E0RE89"/>
<evidence type="ECO:0000259" key="10">
    <source>
        <dbReference type="Pfam" id="PF17405"/>
    </source>
</evidence>
<feature type="domain" description="Nrap protein" evidence="8">
    <location>
        <begin position="255"/>
        <end position="335"/>
    </location>
</feature>
<dbReference type="InterPro" id="IPR035371">
    <property type="entry name" value="Nrap_D6"/>
</dbReference>
<dbReference type="GO" id="GO:0006409">
    <property type="term" value="P:tRNA export from nucleus"/>
    <property type="evidence" value="ECO:0007669"/>
    <property type="project" value="TreeGrafter"/>
</dbReference>
<dbReference type="InterPro" id="IPR035370">
    <property type="entry name" value="Nrap_D5"/>
</dbReference>
<evidence type="ECO:0000259" key="11">
    <source>
        <dbReference type="Pfam" id="PF17406"/>
    </source>
</evidence>
<dbReference type="GO" id="GO:0006364">
    <property type="term" value="P:rRNA processing"/>
    <property type="evidence" value="ECO:0007669"/>
    <property type="project" value="TreeGrafter"/>
</dbReference>
<dbReference type="EnsemblPlants" id="ORUFI12G04630.2">
    <property type="protein sequence ID" value="ORUFI12G04630.2"/>
    <property type="gene ID" value="ORUFI12G04630"/>
</dbReference>
<evidence type="ECO:0000256" key="3">
    <source>
        <dbReference type="ARBA" id="ARBA00022884"/>
    </source>
</evidence>
<dbReference type="Gene3D" id="1.10.1410.10">
    <property type="match status" value="1"/>
</dbReference>
<evidence type="ECO:0000256" key="4">
    <source>
        <dbReference type="ARBA" id="ARBA00023242"/>
    </source>
</evidence>
<keyword evidence="14" id="KW-1185">Reference proteome</keyword>
<dbReference type="Pfam" id="PF03813">
    <property type="entry name" value="Nrap"/>
    <property type="match status" value="1"/>
</dbReference>
<dbReference type="GO" id="GO:0032040">
    <property type="term" value="C:small-subunit processome"/>
    <property type="evidence" value="ECO:0007669"/>
    <property type="project" value="TreeGrafter"/>
</dbReference>
<evidence type="ECO:0000313" key="13">
    <source>
        <dbReference type="EnsemblPlants" id="ORUFI12G04630.2"/>
    </source>
</evidence>
<evidence type="ECO:0000259" key="9">
    <source>
        <dbReference type="Pfam" id="PF17404"/>
    </source>
</evidence>
<feature type="domain" description="Nrap protein" evidence="12">
    <location>
        <begin position="798"/>
        <end position="933"/>
    </location>
</feature>
<dbReference type="GO" id="GO:0003723">
    <property type="term" value="F:RNA binding"/>
    <property type="evidence" value="ECO:0007669"/>
    <property type="project" value="UniProtKB-KW"/>
</dbReference>
<feature type="domain" description="Nrap protein" evidence="11">
    <location>
        <begin position="639"/>
        <end position="784"/>
    </location>
</feature>
<dbReference type="GO" id="GO:0032545">
    <property type="term" value="C:CURI complex"/>
    <property type="evidence" value="ECO:0007669"/>
    <property type="project" value="TreeGrafter"/>
</dbReference>
<dbReference type="GO" id="GO:0034456">
    <property type="term" value="C:UTP-C complex"/>
    <property type="evidence" value="ECO:0007669"/>
    <property type="project" value="TreeGrafter"/>
</dbReference>
<accession>A0A0E0RE89</accession>
<sequence>MAAAIAAAADDSIVYKLSALLEEVRPSAAALRAASEAADAVAGLVKRIPTQQATHEAVAGFVRDLGLAGEKLAFTFRPPEVVRVAGSHAAGGAVARPDVSADLLVRLPKECFHEKDFLNHRYHAKRCLYLHVIEKSLRSSPLIQKISWSTFLDEARKPILHVYPAKEIAELPGFYVRIIPTASFLFNVSKMNLSTRNNVRAYTKDGINLPTPKYNCSILEDMFLEENVEFISSSVADWKALQEALVLLKVWAPTSKMWTKGLVIQPTKKRTITKEDMVCFLKTFDVVICDVSGHVNLASRMTKSAFIELQDEAACALNCLDKCKDGGFEELFMTKVDLGAKFDSCLRINLKGNLKITTSSFCLDDLAWRKLEKDVQSLLQQGLTDRTKMIRVLWRSTPSEWNIMDGFSEFGSSPLLVGIMLSSLEKSFRLVDIGPNPENRDEAIKFRKFWGEKAELRRFKDGTIAESTVWESESWEKHTIIKKIADHVLTKHLSLQKEDLIHVVDQLDFCLLVGGQDPVSSSGALFEAFDSLAKKLRLLGDVPLKISTVQPLDPAFRHTSVFPPEPHPLAYEKSLEDQGMFVTASEDEVNVLTSGYSFLLKIFHERDGDGKAQNVPSEDKELFLRSQHSSMINGLHGRYQVYGPVVRLAKRWISAHLFSSFISEEAVELLVAYLFLKPYPFNVPSSRVAGFLSFDWTFSPMIIDINNDFNLKDEKEINENFMLCRKSYEQNPHDIEPAMFLATSYDKASEAWTRHSPSKPVLKRMASYAKSSAELLTNLIIQGQSGQYTWECVFRTPLSNYDAVVLLHQEKLCRPHQVLFPAETPNGKLVICGKPCKDFHPYMPLNKGVVKSLHDSREKILVNFDPTTYFLRDLKSAFPKTFKLWYDSIGGDAIGLTWENSKKRGRDEADETMLDPASILKEVGNVGKGLVRGVYLLKAPKLHLACKASDTGPIRCEDKVVASWSLSPSLKAARSRSAAKSTTQEDPVMPLLRAD</sequence>
<dbReference type="PANTHER" id="PTHR17972">
    <property type="entry name" value="NUCLEOLAR RNA-ASSOCIATED PROTEIN"/>
    <property type="match status" value="1"/>
</dbReference>
<comment type="subcellular location">
    <subcellularLocation>
        <location evidence="1 5">Nucleus</location>
        <location evidence="1 5">Nucleolus</location>
    </subcellularLocation>
</comment>
<feature type="region of interest" description="Disordered" evidence="6">
    <location>
        <begin position="973"/>
        <end position="995"/>
    </location>
</feature>